<reference evidence="2 3" key="1">
    <citation type="submission" date="2019-09" db="EMBL/GenBank/DDBJ databases">
        <title>Draft genome sequence of Bacillus sp. JC-7.</title>
        <authorList>
            <person name="Tanaka N."/>
            <person name="Shiwa Y."/>
            <person name="Fujita N."/>
            <person name="Tanasupawat S."/>
        </authorList>
    </citation>
    <scope>NUCLEOTIDE SEQUENCE [LARGE SCALE GENOMIC DNA]</scope>
    <source>
        <strain evidence="2 3">JC-7</strain>
    </source>
</reference>
<evidence type="ECO:0000256" key="1">
    <source>
        <dbReference type="SAM" id="MobiDB-lite"/>
    </source>
</evidence>
<sequence length="49" mass="5749">MLQPVFYIQAIHEALRDKKAERTPQRATRGAPRKEAAFAMRTRHKSKKQ</sequence>
<protein>
    <submittedName>
        <fullName evidence="2">Uncharacterized protein</fullName>
    </submittedName>
</protein>
<organism evidence="2 3">
    <name type="scientific">Weizmannia acidilactici</name>
    <dbReference type="NCBI Taxonomy" id="2607726"/>
    <lineage>
        <taxon>Bacteria</taxon>
        <taxon>Bacillati</taxon>
        <taxon>Bacillota</taxon>
        <taxon>Bacilli</taxon>
        <taxon>Bacillales</taxon>
        <taxon>Bacillaceae</taxon>
        <taxon>Heyndrickxia</taxon>
    </lineage>
</organism>
<keyword evidence="3" id="KW-1185">Reference proteome</keyword>
<proteinExistence type="predicted"/>
<gene>
    <name evidence="2" type="ORF">BpJC7_14840</name>
</gene>
<dbReference type="EMBL" id="BKZQ01000016">
    <property type="protein sequence ID" value="GER70181.1"/>
    <property type="molecule type" value="Genomic_DNA"/>
</dbReference>
<feature type="region of interest" description="Disordered" evidence="1">
    <location>
        <begin position="17"/>
        <end position="49"/>
    </location>
</feature>
<name>A0A5J4JER3_9BACI</name>
<dbReference type="AlphaFoldDB" id="A0A5J4JER3"/>
<comment type="caution">
    <text evidence="2">The sequence shown here is derived from an EMBL/GenBank/DDBJ whole genome shotgun (WGS) entry which is preliminary data.</text>
</comment>
<evidence type="ECO:0000313" key="2">
    <source>
        <dbReference type="EMBL" id="GER70181.1"/>
    </source>
</evidence>
<dbReference type="Proteomes" id="UP000391919">
    <property type="component" value="Unassembled WGS sequence"/>
</dbReference>
<accession>A0A5J4JER3</accession>
<evidence type="ECO:0000313" key="3">
    <source>
        <dbReference type="Proteomes" id="UP000391919"/>
    </source>
</evidence>